<keyword evidence="2" id="KW-0472">Membrane</keyword>
<protein>
    <submittedName>
        <fullName evidence="3">Uncharacterized protein</fullName>
    </submittedName>
</protein>
<evidence type="ECO:0000313" key="3">
    <source>
        <dbReference type="EMBL" id="OEV10096.1"/>
    </source>
</evidence>
<feature type="region of interest" description="Disordered" evidence="1">
    <location>
        <begin position="82"/>
        <end position="121"/>
    </location>
</feature>
<evidence type="ECO:0000256" key="2">
    <source>
        <dbReference type="SAM" id="Phobius"/>
    </source>
</evidence>
<organism evidence="3 4">
    <name type="scientific">Streptomyces nanshensis</name>
    <dbReference type="NCBI Taxonomy" id="518642"/>
    <lineage>
        <taxon>Bacteria</taxon>
        <taxon>Bacillati</taxon>
        <taxon>Actinomycetota</taxon>
        <taxon>Actinomycetes</taxon>
        <taxon>Kitasatosporales</taxon>
        <taxon>Streptomycetaceae</taxon>
        <taxon>Streptomyces</taxon>
    </lineage>
</organism>
<feature type="transmembrane region" description="Helical" evidence="2">
    <location>
        <begin position="21"/>
        <end position="44"/>
    </location>
</feature>
<gene>
    <name evidence="3" type="ORF">AN218_19090</name>
</gene>
<evidence type="ECO:0000256" key="1">
    <source>
        <dbReference type="SAM" id="MobiDB-lite"/>
    </source>
</evidence>
<name>A0A1E7L1N5_9ACTN</name>
<accession>A0A1E7L1N5</accession>
<proteinExistence type="predicted"/>
<reference evidence="3 4" key="1">
    <citation type="journal article" date="2016" name="Front. Microbiol.">
        <title>Comparative Genomics Analysis of Streptomyces Species Reveals Their Adaptation to the Marine Environment and Their Diversity at the Genomic Level.</title>
        <authorList>
            <person name="Tian X."/>
            <person name="Zhang Z."/>
            <person name="Yang T."/>
            <person name="Chen M."/>
            <person name="Li J."/>
            <person name="Chen F."/>
            <person name="Yang J."/>
            <person name="Li W."/>
            <person name="Zhang B."/>
            <person name="Zhang Z."/>
            <person name="Wu J."/>
            <person name="Zhang C."/>
            <person name="Long L."/>
            <person name="Xiao J."/>
        </authorList>
    </citation>
    <scope>NUCLEOTIDE SEQUENCE [LARGE SCALE GENOMIC DNA]</scope>
    <source>
        <strain evidence="3 4">SCSIO 10429</strain>
    </source>
</reference>
<feature type="compositionally biased region" description="Basic and acidic residues" evidence="1">
    <location>
        <begin position="109"/>
        <end position="121"/>
    </location>
</feature>
<feature type="transmembrane region" description="Helical" evidence="2">
    <location>
        <begin position="50"/>
        <end position="71"/>
    </location>
</feature>
<keyword evidence="2" id="KW-0812">Transmembrane</keyword>
<sequence>MREERAATRDPDSDAETAAHVSAAATGVLRWGAFSCALVPLALLTCGVPWITALGAGVGFGVVTAVSGVLLRRSEIAYAPRQGYGTGRAGAGGPGPHRGRHSRTGTGLHRGERHWWHPGER</sequence>
<keyword evidence="4" id="KW-1185">Reference proteome</keyword>
<comment type="caution">
    <text evidence="3">The sequence shown here is derived from an EMBL/GenBank/DDBJ whole genome shotgun (WGS) entry which is preliminary data.</text>
</comment>
<feature type="compositionally biased region" description="Gly residues" evidence="1">
    <location>
        <begin position="84"/>
        <end position="96"/>
    </location>
</feature>
<evidence type="ECO:0000313" key="4">
    <source>
        <dbReference type="Proteomes" id="UP000176005"/>
    </source>
</evidence>
<dbReference type="AlphaFoldDB" id="A0A1E7L1N5"/>
<keyword evidence="2" id="KW-1133">Transmembrane helix</keyword>
<dbReference type="Proteomes" id="UP000176005">
    <property type="component" value="Unassembled WGS sequence"/>
</dbReference>
<dbReference type="EMBL" id="LJGW01000325">
    <property type="protein sequence ID" value="OEV10096.1"/>
    <property type="molecule type" value="Genomic_DNA"/>
</dbReference>